<proteinExistence type="inferred from homology"/>
<dbReference type="Proteomes" id="UP001521116">
    <property type="component" value="Unassembled WGS sequence"/>
</dbReference>
<sequence length="480" mass="52753">MPRRKFIDKKTAQNFHLVYRAQNDPRIHDPDAPDMVFAEVAAPNTHKNRNNSNNAGEGSVRGGKIKSRHDLESEFGDRVRPNEGEAANYGIFYDDSEYDYMQHLRDMGGSGDATFIPAKDKDAEKKGGKGKMKLEDMLRGMTVDEDGRSEAGVSVSSTASSSAADLFGEDLAPSEFYRRTTYQDQQDVPDAIAGFQPDMDPRLREVLEALEDEAYVEDEDDIFNELAKDRQEVDPQSWEMMGDFLDDDDDDDDDGWATDDTVRADNKTKFEAPSPTGAVSDEGVMLPPVEGHAGEEGDDHGDGDWMAEFSKFKKDAKAQKTQKKVGAPSDLQSFVTGASSVTGGRHKKRKGALTSTSNYSMTSSALARTDQLSLLDERFEKYEQEYADDGYGADDNMSMASGMTGMSGMSGLSVYSKASTSSQAGGLRSDFDSILDEFSSKNGHMKRGKKQNGYKDGLAQLDEVRKGLGPARLKKSPKAY</sequence>
<protein>
    <submittedName>
        <fullName evidence="3">Protein ltv1</fullName>
    </submittedName>
</protein>
<dbReference type="Pfam" id="PF04180">
    <property type="entry name" value="LTV"/>
    <property type="match status" value="1"/>
</dbReference>
<evidence type="ECO:0000313" key="3">
    <source>
        <dbReference type="EMBL" id="KAL1620755.1"/>
    </source>
</evidence>
<feature type="compositionally biased region" description="Acidic residues" evidence="2">
    <location>
        <begin position="244"/>
        <end position="257"/>
    </location>
</feature>
<keyword evidence="4" id="KW-1185">Reference proteome</keyword>
<comment type="similarity">
    <text evidence="1">Belongs to the LTV1 family.</text>
</comment>
<dbReference type="EMBL" id="JAJVDC020000163">
    <property type="protein sequence ID" value="KAL1620755.1"/>
    <property type="molecule type" value="Genomic_DNA"/>
</dbReference>
<dbReference type="PANTHER" id="PTHR21531">
    <property type="entry name" value="LOW-TEMPERATURE VIABILITY PROTEIN LTV1-RELATED"/>
    <property type="match status" value="1"/>
</dbReference>
<feature type="compositionally biased region" description="Basic and acidic residues" evidence="2">
    <location>
        <begin position="260"/>
        <end position="270"/>
    </location>
</feature>
<feature type="compositionally biased region" description="Polar residues" evidence="2">
    <location>
        <begin position="353"/>
        <end position="363"/>
    </location>
</feature>
<dbReference type="InterPro" id="IPR007307">
    <property type="entry name" value="Ltv1"/>
</dbReference>
<evidence type="ECO:0000256" key="1">
    <source>
        <dbReference type="ARBA" id="ARBA00009078"/>
    </source>
</evidence>
<feature type="compositionally biased region" description="Basic and acidic residues" evidence="2">
    <location>
        <begin position="292"/>
        <end position="303"/>
    </location>
</feature>
<feature type="region of interest" description="Disordered" evidence="2">
    <location>
        <begin position="439"/>
        <end position="480"/>
    </location>
</feature>
<reference evidence="3 4" key="1">
    <citation type="submission" date="2024-02" db="EMBL/GenBank/DDBJ databases">
        <title>De novo assembly and annotation of 12 fungi associated with fruit tree decline syndrome in Ontario, Canada.</title>
        <authorList>
            <person name="Sulman M."/>
            <person name="Ellouze W."/>
            <person name="Ilyukhin E."/>
        </authorList>
    </citation>
    <scope>NUCLEOTIDE SEQUENCE [LARGE SCALE GENOMIC DNA]</scope>
    <source>
        <strain evidence="3 4">M1-105</strain>
    </source>
</reference>
<evidence type="ECO:0000256" key="2">
    <source>
        <dbReference type="SAM" id="MobiDB-lite"/>
    </source>
</evidence>
<name>A0ABR3SH29_9PEZI</name>
<feature type="region of interest" description="Disordered" evidence="2">
    <location>
        <begin position="334"/>
        <end position="363"/>
    </location>
</feature>
<gene>
    <name evidence="3" type="primary">LTV1</name>
    <name evidence="3" type="ORF">SLS56_009525</name>
</gene>
<comment type="caution">
    <text evidence="3">The sequence shown here is derived from an EMBL/GenBank/DDBJ whole genome shotgun (WGS) entry which is preliminary data.</text>
</comment>
<feature type="region of interest" description="Disordered" evidence="2">
    <location>
        <begin position="42"/>
        <end position="65"/>
    </location>
</feature>
<evidence type="ECO:0000313" key="4">
    <source>
        <dbReference type="Proteomes" id="UP001521116"/>
    </source>
</evidence>
<feature type="compositionally biased region" description="Basic residues" evidence="2">
    <location>
        <begin position="443"/>
        <end position="452"/>
    </location>
</feature>
<dbReference type="PANTHER" id="PTHR21531:SF0">
    <property type="entry name" value="PROTEIN LTV1 HOMOLOG"/>
    <property type="match status" value="1"/>
</dbReference>
<accession>A0ABR3SH29</accession>
<organism evidence="3 4">
    <name type="scientific">Neofusicoccum ribis</name>
    <dbReference type="NCBI Taxonomy" id="45134"/>
    <lineage>
        <taxon>Eukaryota</taxon>
        <taxon>Fungi</taxon>
        <taxon>Dikarya</taxon>
        <taxon>Ascomycota</taxon>
        <taxon>Pezizomycotina</taxon>
        <taxon>Dothideomycetes</taxon>
        <taxon>Dothideomycetes incertae sedis</taxon>
        <taxon>Botryosphaeriales</taxon>
        <taxon>Botryosphaeriaceae</taxon>
        <taxon>Neofusicoccum</taxon>
    </lineage>
</organism>
<feature type="region of interest" description="Disordered" evidence="2">
    <location>
        <begin position="227"/>
        <end position="306"/>
    </location>
</feature>